<name>A0ABQ5AT43_9ASTR</name>
<evidence type="ECO:0000313" key="2">
    <source>
        <dbReference type="Proteomes" id="UP001151760"/>
    </source>
</evidence>
<protein>
    <submittedName>
        <fullName evidence="1">Uncharacterized protein</fullName>
    </submittedName>
</protein>
<proteinExistence type="predicted"/>
<gene>
    <name evidence="1" type="ORF">Tco_0840292</name>
</gene>
<keyword evidence="2" id="KW-1185">Reference proteome</keyword>
<evidence type="ECO:0000313" key="1">
    <source>
        <dbReference type="EMBL" id="GJT05830.1"/>
    </source>
</evidence>
<dbReference type="Proteomes" id="UP001151760">
    <property type="component" value="Unassembled WGS sequence"/>
</dbReference>
<sequence>MNGVRLKPYTDYDVLFVEGMQPRGFGREFGVDPQVATDRDMQHIGGQIFGAGLELIVRFDLRAFEGLNCYLGKGEERITWNQRINHHPSERKGNYGLNSFIESVIKSNHVFQHFRPNDDQHERRGVQRRIWDPGITWLKILKEHLEDKEKIRIRLVLQE</sequence>
<comment type="caution">
    <text evidence="1">The sequence shown here is derived from an EMBL/GenBank/DDBJ whole genome shotgun (WGS) entry which is preliminary data.</text>
</comment>
<accession>A0ABQ5AT43</accession>
<organism evidence="1 2">
    <name type="scientific">Tanacetum coccineum</name>
    <dbReference type="NCBI Taxonomy" id="301880"/>
    <lineage>
        <taxon>Eukaryota</taxon>
        <taxon>Viridiplantae</taxon>
        <taxon>Streptophyta</taxon>
        <taxon>Embryophyta</taxon>
        <taxon>Tracheophyta</taxon>
        <taxon>Spermatophyta</taxon>
        <taxon>Magnoliopsida</taxon>
        <taxon>eudicotyledons</taxon>
        <taxon>Gunneridae</taxon>
        <taxon>Pentapetalae</taxon>
        <taxon>asterids</taxon>
        <taxon>campanulids</taxon>
        <taxon>Asterales</taxon>
        <taxon>Asteraceae</taxon>
        <taxon>Asteroideae</taxon>
        <taxon>Anthemideae</taxon>
        <taxon>Anthemidinae</taxon>
        <taxon>Tanacetum</taxon>
    </lineage>
</organism>
<dbReference type="EMBL" id="BQNB010012618">
    <property type="protein sequence ID" value="GJT05830.1"/>
    <property type="molecule type" value="Genomic_DNA"/>
</dbReference>
<reference evidence="1" key="1">
    <citation type="journal article" date="2022" name="Int. J. Mol. Sci.">
        <title>Draft Genome of Tanacetum Coccineum: Genomic Comparison of Closely Related Tanacetum-Family Plants.</title>
        <authorList>
            <person name="Yamashiro T."/>
            <person name="Shiraishi A."/>
            <person name="Nakayama K."/>
            <person name="Satake H."/>
        </authorList>
    </citation>
    <scope>NUCLEOTIDE SEQUENCE</scope>
</reference>
<reference evidence="1" key="2">
    <citation type="submission" date="2022-01" db="EMBL/GenBank/DDBJ databases">
        <authorList>
            <person name="Yamashiro T."/>
            <person name="Shiraishi A."/>
            <person name="Satake H."/>
            <person name="Nakayama K."/>
        </authorList>
    </citation>
    <scope>NUCLEOTIDE SEQUENCE</scope>
</reference>